<dbReference type="Pfam" id="PF01205">
    <property type="entry name" value="Impact_N"/>
    <property type="match status" value="1"/>
</dbReference>
<dbReference type="Proteomes" id="UP000198461">
    <property type="component" value="Unassembled WGS sequence"/>
</dbReference>
<evidence type="ECO:0000256" key="1">
    <source>
        <dbReference type="ARBA" id="ARBA00007665"/>
    </source>
</evidence>
<dbReference type="InterPro" id="IPR023582">
    <property type="entry name" value="Impact"/>
</dbReference>
<dbReference type="PANTHER" id="PTHR16301:SF20">
    <property type="entry name" value="IMPACT FAMILY MEMBER YIGZ"/>
    <property type="match status" value="1"/>
</dbReference>
<dbReference type="GO" id="GO:0006446">
    <property type="term" value="P:regulation of translational initiation"/>
    <property type="evidence" value="ECO:0007669"/>
    <property type="project" value="TreeGrafter"/>
</dbReference>
<organism evidence="3 4">
    <name type="scientific">Sulfurivirga caldicuralii</name>
    <dbReference type="NCBI Taxonomy" id="364032"/>
    <lineage>
        <taxon>Bacteria</taxon>
        <taxon>Pseudomonadati</taxon>
        <taxon>Pseudomonadota</taxon>
        <taxon>Gammaproteobacteria</taxon>
        <taxon>Thiotrichales</taxon>
        <taxon>Piscirickettsiaceae</taxon>
        <taxon>Sulfurivirga</taxon>
    </lineage>
</organism>
<proteinExistence type="inferred from homology"/>
<evidence type="ECO:0000259" key="2">
    <source>
        <dbReference type="Pfam" id="PF01205"/>
    </source>
</evidence>
<dbReference type="STRING" id="364032.SAMN05443662_1416"/>
<dbReference type="Gene3D" id="3.30.230.30">
    <property type="entry name" value="Impact, N-terminal domain"/>
    <property type="match status" value="1"/>
</dbReference>
<dbReference type="GO" id="GO:0005737">
    <property type="term" value="C:cytoplasm"/>
    <property type="evidence" value="ECO:0007669"/>
    <property type="project" value="TreeGrafter"/>
</dbReference>
<dbReference type="EMBL" id="FSRE01000003">
    <property type="protein sequence ID" value="SIO08879.1"/>
    <property type="molecule type" value="Genomic_DNA"/>
</dbReference>
<comment type="similarity">
    <text evidence="1">Belongs to the IMPACT family.</text>
</comment>
<dbReference type="InterPro" id="IPR001498">
    <property type="entry name" value="Impact_N"/>
</dbReference>
<dbReference type="PROSITE" id="PS00910">
    <property type="entry name" value="UPF0029"/>
    <property type="match status" value="1"/>
</dbReference>
<dbReference type="SUPFAM" id="SSF54211">
    <property type="entry name" value="Ribosomal protein S5 domain 2-like"/>
    <property type="match status" value="1"/>
</dbReference>
<keyword evidence="4" id="KW-1185">Reference proteome</keyword>
<dbReference type="OrthoDB" id="9813771at2"/>
<feature type="domain" description="Impact N-terminal" evidence="2">
    <location>
        <begin position="17"/>
        <end position="124"/>
    </location>
</feature>
<dbReference type="PANTHER" id="PTHR16301">
    <property type="entry name" value="IMPACT-RELATED"/>
    <property type="match status" value="1"/>
</dbReference>
<dbReference type="InterPro" id="IPR036956">
    <property type="entry name" value="Impact_N_sf"/>
</dbReference>
<gene>
    <name evidence="3" type="ORF">SAMN05443662_1416</name>
</gene>
<dbReference type="RefSeq" id="WP_074201672.1">
    <property type="nucleotide sequence ID" value="NZ_FSRE01000003.1"/>
</dbReference>
<evidence type="ECO:0000313" key="3">
    <source>
        <dbReference type="EMBL" id="SIO08879.1"/>
    </source>
</evidence>
<sequence length="196" mass="21288">MAYLTLAAPADAEIEIRKSRFHAFAFPITDREQALQEVNALKARYPDARHHCWAYLLGNPAGSASAGMDDNGEPAGTAGRPILNVLQHKKVGDTLIVVVRWFGGIKLGAGGLTRAYSQAAQSVLDHAELVERAPMQRLHIALPFSDEHALRHLLAQYGGTLDTLTYESQGIAAEVSLPESSGSQAEWPHTWQITPV</sequence>
<evidence type="ECO:0000313" key="4">
    <source>
        <dbReference type="Proteomes" id="UP000198461"/>
    </source>
</evidence>
<accession>A0A1N6GMV3</accession>
<dbReference type="InterPro" id="IPR020568">
    <property type="entry name" value="Ribosomal_Su5_D2-typ_SF"/>
</dbReference>
<dbReference type="AlphaFoldDB" id="A0A1N6GMV3"/>
<reference evidence="4" key="1">
    <citation type="submission" date="2016-11" db="EMBL/GenBank/DDBJ databases">
        <authorList>
            <person name="Varghese N."/>
            <person name="Submissions S."/>
        </authorList>
    </citation>
    <scope>NUCLEOTIDE SEQUENCE [LARGE SCALE GENOMIC DNA]</scope>
    <source>
        <strain evidence="4">DSM 17737</strain>
    </source>
</reference>
<name>A0A1N6GMV3_9GAMM</name>
<dbReference type="InterPro" id="IPR020569">
    <property type="entry name" value="UPF0029_Impact_CS"/>
</dbReference>
<protein>
    <submittedName>
        <fullName evidence="3">Uncharacterized protein, YigZ family</fullName>
    </submittedName>
</protein>